<evidence type="ECO:0000259" key="1">
    <source>
        <dbReference type="Pfam" id="PF13701"/>
    </source>
</evidence>
<feature type="non-terminal residue" evidence="2">
    <location>
        <position position="328"/>
    </location>
</feature>
<gene>
    <name evidence="2" type="ORF">ACFSSE_17960</name>
</gene>
<sequence length="328" mass="38126">MEFDIGFTDREITPWGGMVFLKQMLQKIGFSKVIEANKDLPVSGSNRGYNSTTIIESFIASIWCGANRFLHTEVTRHDAVLGNIFGWKRTPGQDTFKRFFSKFDQAKNQRISDYFYTWIFDNFKFNNFTLDIDSSVMTRYGCQEGSKKGYNPAKKGRPSHHPLIAFIADVKLVANMWLRSGDTSSSNNFLNFLTDTLNKLKDKTISLIRLDSGFFNSAIMNHLEEKNIDYIIAARFTHPIQKIIKASTNWIILDTGIEICEQMYQSESWSKARRIVIVRQRIKDRPKATGKQLRLFIEEEIHMNYRYSAYVTPMKLAPAEIWRLYRGR</sequence>
<name>A0ABW5TXJ3_9SPHI</name>
<dbReference type="InterPro" id="IPR047960">
    <property type="entry name" value="Transpos_IS1380"/>
</dbReference>
<proteinExistence type="predicted"/>
<evidence type="ECO:0000313" key="2">
    <source>
        <dbReference type="EMBL" id="MFD2733598.1"/>
    </source>
</evidence>
<dbReference type="Proteomes" id="UP001597546">
    <property type="component" value="Unassembled WGS sequence"/>
</dbReference>
<organism evidence="2 3">
    <name type="scientific">Pedobacter alpinus</name>
    <dbReference type="NCBI Taxonomy" id="1590643"/>
    <lineage>
        <taxon>Bacteria</taxon>
        <taxon>Pseudomonadati</taxon>
        <taxon>Bacteroidota</taxon>
        <taxon>Sphingobacteriia</taxon>
        <taxon>Sphingobacteriales</taxon>
        <taxon>Sphingobacteriaceae</taxon>
        <taxon>Pedobacter</taxon>
    </lineage>
</organism>
<accession>A0ABW5TXJ3</accession>
<dbReference type="Pfam" id="PF13701">
    <property type="entry name" value="DDE_Tnp_1_4"/>
    <property type="match status" value="1"/>
</dbReference>
<reference evidence="3" key="1">
    <citation type="journal article" date="2019" name="Int. J. Syst. Evol. Microbiol.">
        <title>The Global Catalogue of Microorganisms (GCM) 10K type strain sequencing project: providing services to taxonomists for standard genome sequencing and annotation.</title>
        <authorList>
            <consortium name="The Broad Institute Genomics Platform"/>
            <consortium name="The Broad Institute Genome Sequencing Center for Infectious Disease"/>
            <person name="Wu L."/>
            <person name="Ma J."/>
        </authorList>
    </citation>
    <scope>NUCLEOTIDE SEQUENCE [LARGE SCALE GENOMIC DNA]</scope>
    <source>
        <strain evidence="3">KCTC 42456</strain>
    </source>
</reference>
<dbReference type="RefSeq" id="WP_379101070.1">
    <property type="nucleotide sequence ID" value="NZ_JBHULV010000060.1"/>
</dbReference>
<dbReference type="InterPro" id="IPR025668">
    <property type="entry name" value="Tnp_DDE_dom"/>
</dbReference>
<dbReference type="NCBIfam" id="NF033539">
    <property type="entry name" value="transpos_IS1380"/>
    <property type="match status" value="1"/>
</dbReference>
<comment type="caution">
    <text evidence="2">The sequence shown here is derived from an EMBL/GenBank/DDBJ whole genome shotgun (WGS) entry which is preliminary data.</text>
</comment>
<evidence type="ECO:0000313" key="3">
    <source>
        <dbReference type="Proteomes" id="UP001597546"/>
    </source>
</evidence>
<feature type="domain" description="Transposase DDE" evidence="1">
    <location>
        <begin position="7"/>
        <end position="328"/>
    </location>
</feature>
<dbReference type="EMBL" id="JBHULV010000060">
    <property type="protein sequence ID" value="MFD2733598.1"/>
    <property type="molecule type" value="Genomic_DNA"/>
</dbReference>
<protein>
    <submittedName>
        <fullName evidence="2">IS1380 family transposase</fullName>
    </submittedName>
</protein>
<keyword evidence="3" id="KW-1185">Reference proteome</keyword>